<dbReference type="Proteomes" id="UP000799441">
    <property type="component" value="Unassembled WGS sequence"/>
</dbReference>
<evidence type="ECO:0000256" key="1">
    <source>
        <dbReference type="SAM" id="MobiDB-lite"/>
    </source>
</evidence>
<dbReference type="EMBL" id="MU003867">
    <property type="protein sequence ID" value="KAF2716619.1"/>
    <property type="molecule type" value="Genomic_DNA"/>
</dbReference>
<proteinExistence type="predicted"/>
<feature type="region of interest" description="Disordered" evidence="1">
    <location>
        <begin position="1"/>
        <end position="29"/>
    </location>
</feature>
<protein>
    <submittedName>
        <fullName evidence="3">Uncharacterized protein</fullName>
    </submittedName>
</protein>
<keyword evidence="2" id="KW-0812">Transmembrane</keyword>
<evidence type="ECO:0000256" key="2">
    <source>
        <dbReference type="SAM" id="Phobius"/>
    </source>
</evidence>
<organism evidence="3 4">
    <name type="scientific">Polychaeton citri CBS 116435</name>
    <dbReference type="NCBI Taxonomy" id="1314669"/>
    <lineage>
        <taxon>Eukaryota</taxon>
        <taxon>Fungi</taxon>
        <taxon>Dikarya</taxon>
        <taxon>Ascomycota</taxon>
        <taxon>Pezizomycotina</taxon>
        <taxon>Dothideomycetes</taxon>
        <taxon>Dothideomycetidae</taxon>
        <taxon>Capnodiales</taxon>
        <taxon>Capnodiaceae</taxon>
        <taxon>Polychaeton</taxon>
    </lineage>
</organism>
<keyword evidence="2" id="KW-0472">Membrane</keyword>
<keyword evidence="4" id="KW-1185">Reference proteome</keyword>
<sequence>MSRDELCRPSRPRLLSRGRSSVKCQPANRPRTAPVRCRLGQTNADLAARRFNSWIWLASGLLFACLVAFANLPR</sequence>
<evidence type="ECO:0000313" key="4">
    <source>
        <dbReference type="Proteomes" id="UP000799441"/>
    </source>
</evidence>
<reference evidence="3" key="1">
    <citation type="journal article" date="2020" name="Stud. Mycol.">
        <title>101 Dothideomycetes genomes: a test case for predicting lifestyles and emergence of pathogens.</title>
        <authorList>
            <person name="Haridas S."/>
            <person name="Albert R."/>
            <person name="Binder M."/>
            <person name="Bloem J."/>
            <person name="Labutti K."/>
            <person name="Salamov A."/>
            <person name="Andreopoulos B."/>
            <person name="Baker S."/>
            <person name="Barry K."/>
            <person name="Bills G."/>
            <person name="Bluhm B."/>
            <person name="Cannon C."/>
            <person name="Castanera R."/>
            <person name="Culley D."/>
            <person name="Daum C."/>
            <person name="Ezra D."/>
            <person name="Gonzalez J."/>
            <person name="Henrissat B."/>
            <person name="Kuo A."/>
            <person name="Liang C."/>
            <person name="Lipzen A."/>
            <person name="Lutzoni F."/>
            <person name="Magnuson J."/>
            <person name="Mondo S."/>
            <person name="Nolan M."/>
            <person name="Ohm R."/>
            <person name="Pangilinan J."/>
            <person name="Park H.-J."/>
            <person name="Ramirez L."/>
            <person name="Alfaro M."/>
            <person name="Sun H."/>
            <person name="Tritt A."/>
            <person name="Yoshinaga Y."/>
            <person name="Zwiers L.-H."/>
            <person name="Turgeon B."/>
            <person name="Goodwin S."/>
            <person name="Spatafora J."/>
            <person name="Crous P."/>
            <person name="Grigoriev I."/>
        </authorList>
    </citation>
    <scope>NUCLEOTIDE SEQUENCE</scope>
    <source>
        <strain evidence="3">CBS 116435</strain>
    </source>
</reference>
<keyword evidence="2" id="KW-1133">Transmembrane helix</keyword>
<accession>A0A9P4PYX5</accession>
<name>A0A9P4PYX5_9PEZI</name>
<dbReference type="AlphaFoldDB" id="A0A9P4PYX5"/>
<comment type="caution">
    <text evidence="3">The sequence shown here is derived from an EMBL/GenBank/DDBJ whole genome shotgun (WGS) entry which is preliminary data.</text>
</comment>
<evidence type="ECO:0000313" key="3">
    <source>
        <dbReference type="EMBL" id="KAF2716619.1"/>
    </source>
</evidence>
<feature type="transmembrane region" description="Helical" evidence="2">
    <location>
        <begin position="54"/>
        <end position="72"/>
    </location>
</feature>
<gene>
    <name evidence="3" type="ORF">K431DRAFT_12519</name>
</gene>